<dbReference type="GO" id="GO:0071555">
    <property type="term" value="P:cell wall organization"/>
    <property type="evidence" value="ECO:0007669"/>
    <property type="project" value="UniProtKB-UniRule"/>
</dbReference>
<evidence type="ECO:0000256" key="3">
    <source>
        <dbReference type="ARBA" id="ARBA00004752"/>
    </source>
</evidence>
<evidence type="ECO:0000256" key="11">
    <source>
        <dbReference type="ARBA" id="ARBA00022679"/>
    </source>
</evidence>
<dbReference type="Gene3D" id="1.20.5.100">
    <property type="entry name" value="Cytochrome c1, transmembrane anchor, C-terminal"/>
    <property type="match status" value="1"/>
</dbReference>
<evidence type="ECO:0000256" key="18">
    <source>
        <dbReference type="ARBA" id="ARBA00023316"/>
    </source>
</evidence>
<dbReference type="InterPro" id="IPR050396">
    <property type="entry name" value="Glycosyltr_51/Transpeptidase"/>
</dbReference>
<evidence type="ECO:0000256" key="1">
    <source>
        <dbReference type="ARBA" id="ARBA00002624"/>
    </source>
</evidence>
<dbReference type="GO" id="GO:0008658">
    <property type="term" value="F:penicillin binding"/>
    <property type="evidence" value="ECO:0007669"/>
    <property type="project" value="UniProtKB-UniRule"/>
</dbReference>
<proteinExistence type="inferred from homology"/>
<comment type="pathway">
    <text evidence="3 24">Cell wall biogenesis; peptidoglycan biosynthesis.</text>
</comment>
<dbReference type="GO" id="GO:0009252">
    <property type="term" value="P:peptidoglycan biosynthetic process"/>
    <property type="evidence" value="ECO:0007669"/>
    <property type="project" value="UniProtKB-UniRule"/>
</dbReference>
<sequence length="755" mass="83069">MRPWLAWGLKLGLVGLVILAGFAVYLDAVVQEKFSGKRWTVPAKVYARPLELFVGQKLAKDDFLRELDALGYRRESVANGPGAVSVAGNNIELHSRGFQFYEGAEPSQKVRVRFSGDYVAGLNQADGSNLAVARLEPLLIGGLYPAHQEDRILIKLDQVPAYLIDALVAVEDRDYFDHFGVSPKGIARALWINATSGRLVQGGSTLTQQLVKNFYLTNERTLLRKATEAMMAVLLELHYDKREILEAYMNEVFLGQDGQRAVHGFGLASQYFFSQPVSELKLEQVALLVGMVKGPTYFNPRRNPERALARRNLVIDLLAEQGSITPEEAAAAKQKPLGVTTRGSMADSSFPAFLDLVKRQLREDYREQDLTEEGLRIFTSFDPILQLKAEEALAETLKRLAGRKGVDEVQAGMVVTNPETGEIQALIGSRQPRFAGFNRALDAVRPIGSLIKPAIYLSALERPSQYTLTSWLEDEPFSIKGQDGQVWTPQNYDRKAHGTIYLYQGLAQSYNLSTAKLGLEIGVPNVLKTLERLGVERKWPAYPSMLLGAGAMTPMEVAGMYQTLANGGFNTPLRGIRSVLTADGEPLGRYPFKIQQRFDPGAIYLVQNAMQRTMREGTGRSVYSQLPSSLNLAGKTGTSNDSRDSWFAGFSQDLLSVVWLGRDDNGPTPLTGATGALQVWTGFMRKADPLPLDMPMPDNVTQAWVDRQTGLGSASGCPNAVQMPYIRGSEPAPGSACGIQAPVESVMDWVKGWLE</sequence>
<dbReference type="Gene3D" id="3.30.2060.10">
    <property type="entry name" value="Penicillin-binding protein 1b domain"/>
    <property type="match status" value="1"/>
</dbReference>
<dbReference type="PANTHER" id="PTHR32282:SF11">
    <property type="entry name" value="PENICILLIN-BINDING PROTEIN 1B"/>
    <property type="match status" value="1"/>
</dbReference>
<comment type="catalytic activity">
    <reaction evidence="20">
        <text>Preferential cleavage: (Ac)2-L-Lys-D-Ala-|-D-Ala. Also transpeptidation of peptidyl-alanyl moieties that are N-acyl substituents of D-alanine.</text>
        <dbReference type="EC" id="3.4.16.4"/>
    </reaction>
</comment>
<evidence type="ECO:0000256" key="10">
    <source>
        <dbReference type="ARBA" id="ARBA00022676"/>
    </source>
</evidence>
<evidence type="ECO:0000313" key="30">
    <source>
        <dbReference type="Proteomes" id="UP000254260"/>
    </source>
</evidence>
<dbReference type="GO" id="GO:0046677">
    <property type="term" value="P:response to antibiotic"/>
    <property type="evidence" value="ECO:0007669"/>
    <property type="project" value="UniProtKB-UniRule"/>
</dbReference>
<evidence type="ECO:0000256" key="9">
    <source>
        <dbReference type="ARBA" id="ARBA00022670"/>
    </source>
</evidence>
<dbReference type="Proteomes" id="UP000254260">
    <property type="component" value="Unassembled WGS sequence"/>
</dbReference>
<evidence type="ECO:0000256" key="23">
    <source>
        <dbReference type="NCBIfam" id="TIGR02071"/>
    </source>
</evidence>
<dbReference type="Pfam" id="PF00905">
    <property type="entry name" value="Transpeptidase"/>
    <property type="match status" value="1"/>
</dbReference>
<evidence type="ECO:0000256" key="6">
    <source>
        <dbReference type="ARBA" id="ARBA00018637"/>
    </source>
</evidence>
<organism evidence="29 30">
    <name type="scientific">Ectopseudomonas mendocina</name>
    <name type="common">Pseudomonas mendocina</name>
    <dbReference type="NCBI Taxonomy" id="300"/>
    <lineage>
        <taxon>Bacteria</taxon>
        <taxon>Pseudomonadati</taxon>
        <taxon>Pseudomonadota</taxon>
        <taxon>Gammaproteobacteria</taxon>
        <taxon>Pseudomonadales</taxon>
        <taxon>Pseudomonadaceae</taxon>
        <taxon>Ectopseudomonas</taxon>
    </lineage>
</organism>
<dbReference type="GO" id="GO:0008955">
    <property type="term" value="F:peptidoglycan glycosyltransferase activity"/>
    <property type="evidence" value="ECO:0007669"/>
    <property type="project" value="UniProtKB-UniRule"/>
</dbReference>
<evidence type="ECO:0000259" key="28">
    <source>
        <dbReference type="Pfam" id="PF14814"/>
    </source>
</evidence>
<evidence type="ECO:0000256" key="13">
    <source>
        <dbReference type="ARBA" id="ARBA00022960"/>
    </source>
</evidence>
<comment type="similarity">
    <text evidence="5 24">In the N-terminal section; belongs to the glycosyltransferase 51 family.</text>
</comment>
<dbReference type="SUPFAM" id="SSF56601">
    <property type="entry name" value="beta-lactamase/transpeptidase-like"/>
    <property type="match status" value="1"/>
</dbReference>
<evidence type="ECO:0000256" key="22">
    <source>
        <dbReference type="ARBA" id="ARBA00060592"/>
    </source>
</evidence>
<dbReference type="GO" id="GO:0030288">
    <property type="term" value="C:outer membrane-bounded periplasmic space"/>
    <property type="evidence" value="ECO:0007669"/>
    <property type="project" value="TreeGrafter"/>
</dbReference>
<keyword evidence="8" id="KW-0121">Carboxypeptidase</keyword>
<evidence type="ECO:0000256" key="25">
    <source>
        <dbReference type="PIRSR" id="PIRSR002799-1"/>
    </source>
</evidence>
<dbReference type="InterPro" id="IPR001460">
    <property type="entry name" value="PCN-bd_Tpept"/>
</dbReference>
<evidence type="ECO:0000256" key="12">
    <source>
        <dbReference type="ARBA" id="ARBA00022801"/>
    </source>
</evidence>
<gene>
    <name evidence="29" type="primary">mrcB</name>
    <name evidence="29" type="ORF">NCTC10899_01600</name>
</gene>
<dbReference type="EMBL" id="UGUU01000001">
    <property type="protein sequence ID" value="SUD38804.1"/>
    <property type="molecule type" value="Genomic_DNA"/>
</dbReference>
<keyword evidence="12" id="KW-0378">Hydrolase</keyword>
<protein>
    <recommendedName>
        <fullName evidence="6 23">Penicillin-binding protein 1B</fullName>
        <shortName evidence="24">PBP-1b</shortName>
        <shortName evidence="24">PBP1b</shortName>
    </recommendedName>
    <alternativeName>
        <fullName evidence="19 24">Murein polymerase</fullName>
    </alternativeName>
</protein>
<evidence type="ECO:0000256" key="20">
    <source>
        <dbReference type="ARBA" id="ARBA00034000"/>
    </source>
</evidence>
<dbReference type="InterPro" id="IPR036950">
    <property type="entry name" value="PBP_transglycosylase"/>
</dbReference>
<comment type="function">
    <text evidence="1 24">Cell wall formation. Synthesis of cross-linked peptidoglycan from the lipid intermediates. The enzyme has a penicillin-insensitive transglycosylase N-terminal domain (formation of linear glycan strands) and a penicillin-sensitive transpeptidase C-terminal domain (cross-linking of the peptide subunits).</text>
</comment>
<keyword evidence="17" id="KW-0511">Multifunctional enzyme</keyword>
<dbReference type="PANTHER" id="PTHR32282">
    <property type="entry name" value="BINDING PROTEIN TRANSPEPTIDASE, PUTATIVE-RELATED"/>
    <property type="match status" value="1"/>
</dbReference>
<name>A0A379IRI2_ECTME</name>
<dbReference type="GO" id="GO:0009274">
    <property type="term" value="C:peptidoglycan-based cell wall"/>
    <property type="evidence" value="ECO:0007669"/>
    <property type="project" value="UniProtKB-UniRule"/>
</dbReference>
<dbReference type="PIRSF" id="PIRSF002799">
    <property type="entry name" value="PBP_1b"/>
    <property type="match status" value="1"/>
</dbReference>
<evidence type="ECO:0000256" key="5">
    <source>
        <dbReference type="ARBA" id="ARBA00007739"/>
    </source>
</evidence>
<comment type="similarity">
    <text evidence="4 24">In the C-terminal section; belongs to the transpeptidase family.</text>
</comment>
<evidence type="ECO:0000256" key="15">
    <source>
        <dbReference type="ARBA" id="ARBA00023136"/>
    </source>
</evidence>
<dbReference type="GO" id="GO:0009002">
    <property type="term" value="F:serine-type D-Ala-D-Ala carboxypeptidase activity"/>
    <property type="evidence" value="ECO:0007669"/>
    <property type="project" value="UniProtKB-EC"/>
</dbReference>
<dbReference type="NCBIfam" id="TIGR02071">
    <property type="entry name" value="PBP_1b"/>
    <property type="match status" value="1"/>
</dbReference>
<feature type="active site" description="Acyl-ester intermediate; for transpeptidase activity" evidence="25">
    <location>
        <position position="449"/>
    </location>
</feature>
<evidence type="ECO:0000256" key="21">
    <source>
        <dbReference type="ARBA" id="ARBA00049902"/>
    </source>
</evidence>
<dbReference type="UniPathway" id="UPA00219"/>
<evidence type="ECO:0000256" key="2">
    <source>
        <dbReference type="ARBA" id="ARBA00004236"/>
    </source>
</evidence>
<evidence type="ECO:0000313" key="29">
    <source>
        <dbReference type="EMBL" id="SUD38804.1"/>
    </source>
</evidence>
<evidence type="ECO:0000256" key="14">
    <source>
        <dbReference type="ARBA" id="ARBA00022984"/>
    </source>
</evidence>
<evidence type="ECO:0000256" key="24">
    <source>
        <dbReference type="PIRNR" id="PIRNR002799"/>
    </source>
</evidence>
<keyword evidence="11 24" id="KW-0808">Transferase</keyword>
<evidence type="ECO:0000256" key="16">
    <source>
        <dbReference type="ARBA" id="ARBA00023251"/>
    </source>
</evidence>
<dbReference type="Gene3D" id="1.10.3810.10">
    <property type="entry name" value="Biosynthetic peptidoglycan transglycosylase-like"/>
    <property type="match status" value="1"/>
</dbReference>
<keyword evidence="14 24" id="KW-0573">Peptidoglycan synthesis</keyword>
<evidence type="ECO:0000256" key="7">
    <source>
        <dbReference type="ARBA" id="ARBA00022475"/>
    </source>
</evidence>
<dbReference type="AlphaFoldDB" id="A0A379IRI2"/>
<feature type="domain" description="Bifunctional transglycosylase second" evidence="28">
    <location>
        <begin position="52"/>
        <end position="135"/>
    </location>
</feature>
<feature type="active site" description="Proton donor; for transglycosylase activity" evidence="25">
    <location>
        <position position="171"/>
    </location>
</feature>
<evidence type="ECO:0000256" key="17">
    <source>
        <dbReference type="ARBA" id="ARBA00023268"/>
    </source>
</evidence>
<comment type="catalytic activity">
    <reaction evidence="21">
        <text>[GlcNAc-(1-&gt;4)-Mur2Ac(oyl-L-Ala-gamma-D-Glu-L-Lys-D-Ala-D-Ala)](n)-di-trans,octa-cis-undecaprenyl diphosphate + beta-D-GlcNAc-(1-&gt;4)-Mur2Ac(oyl-L-Ala-gamma-D-Glu-L-Lys-D-Ala-D-Ala)-di-trans,octa-cis-undecaprenyl diphosphate = [GlcNAc-(1-&gt;4)-Mur2Ac(oyl-L-Ala-gamma-D-Glu-L-Lys-D-Ala-D-Ala)](n+1)-di-trans,octa-cis-undecaprenyl diphosphate + di-trans,octa-cis-undecaprenyl diphosphate + H(+)</text>
        <dbReference type="Rhea" id="RHEA:23708"/>
        <dbReference type="Rhea" id="RHEA-COMP:9602"/>
        <dbReference type="Rhea" id="RHEA-COMP:9603"/>
        <dbReference type="ChEBI" id="CHEBI:15378"/>
        <dbReference type="ChEBI" id="CHEBI:58405"/>
        <dbReference type="ChEBI" id="CHEBI:60033"/>
        <dbReference type="ChEBI" id="CHEBI:78435"/>
        <dbReference type="EC" id="2.4.99.28"/>
    </reaction>
</comment>
<dbReference type="InterPro" id="IPR001264">
    <property type="entry name" value="Glyco_trans_51"/>
</dbReference>
<evidence type="ECO:0000259" key="27">
    <source>
        <dbReference type="Pfam" id="PF00912"/>
    </source>
</evidence>
<dbReference type="FunFam" id="1.10.3810.10:FF:000002">
    <property type="entry name" value="Penicillin-binding protein 1B"/>
    <property type="match status" value="1"/>
</dbReference>
<dbReference type="Gene3D" id="3.40.710.10">
    <property type="entry name" value="DD-peptidase/beta-lactamase superfamily"/>
    <property type="match status" value="1"/>
</dbReference>
<dbReference type="GO" id="GO:0006508">
    <property type="term" value="P:proteolysis"/>
    <property type="evidence" value="ECO:0007669"/>
    <property type="project" value="UniProtKB-KW"/>
</dbReference>
<evidence type="ECO:0000259" key="26">
    <source>
        <dbReference type="Pfam" id="PF00905"/>
    </source>
</evidence>
<dbReference type="InterPro" id="IPR012338">
    <property type="entry name" value="Beta-lactam/transpept-like"/>
</dbReference>
<dbReference type="Pfam" id="PF00912">
    <property type="entry name" value="Transgly"/>
    <property type="match status" value="1"/>
</dbReference>
<evidence type="ECO:0000256" key="4">
    <source>
        <dbReference type="ARBA" id="ARBA00007090"/>
    </source>
</evidence>
<dbReference type="InterPro" id="IPR028166">
    <property type="entry name" value="UB2H"/>
</dbReference>
<dbReference type="Pfam" id="PF14814">
    <property type="entry name" value="UB2H"/>
    <property type="match status" value="1"/>
</dbReference>
<feature type="domain" description="Glycosyl transferase family 51" evidence="27">
    <location>
        <begin position="147"/>
        <end position="316"/>
    </location>
</feature>
<dbReference type="GO" id="GO:0005886">
    <property type="term" value="C:plasma membrane"/>
    <property type="evidence" value="ECO:0007669"/>
    <property type="project" value="UniProtKB-SubCell"/>
</dbReference>
<comment type="subcellular location">
    <subcellularLocation>
        <location evidence="2">Cell membrane</location>
    </subcellularLocation>
</comment>
<keyword evidence="18 24" id="KW-0961">Cell wall biogenesis/degradation</keyword>
<keyword evidence="10 24" id="KW-0328">Glycosyltransferase</keyword>
<keyword evidence="13 24" id="KW-0133">Cell shape</keyword>
<evidence type="ECO:0000256" key="19">
    <source>
        <dbReference type="ARBA" id="ARBA00032454"/>
    </source>
</evidence>
<dbReference type="InterPro" id="IPR011813">
    <property type="entry name" value="PBP_1b"/>
</dbReference>
<reference evidence="29 30" key="1">
    <citation type="submission" date="2018-06" db="EMBL/GenBank/DDBJ databases">
        <authorList>
            <consortium name="Pathogen Informatics"/>
            <person name="Doyle S."/>
        </authorList>
    </citation>
    <scope>NUCLEOTIDE SEQUENCE [LARGE SCALE GENOMIC DNA]</scope>
    <source>
        <strain evidence="29 30">NCTC10899</strain>
    </source>
</reference>
<dbReference type="InterPro" id="IPR023346">
    <property type="entry name" value="Lysozyme-like_dom_sf"/>
</dbReference>
<keyword evidence="16" id="KW-0046">Antibiotic resistance</keyword>
<keyword evidence="9" id="KW-0645">Protease</keyword>
<dbReference type="GO" id="GO:0008360">
    <property type="term" value="P:regulation of cell shape"/>
    <property type="evidence" value="ECO:0007669"/>
    <property type="project" value="UniProtKB-UniRule"/>
</dbReference>
<feature type="domain" description="Penicillin-binding protein transpeptidase" evidence="26">
    <location>
        <begin position="412"/>
        <end position="651"/>
    </location>
</feature>
<comment type="pathway">
    <text evidence="22">Glycan biosynthesis.</text>
</comment>
<keyword evidence="15" id="KW-0472">Membrane</keyword>
<accession>A0A379IRI2</accession>
<evidence type="ECO:0000256" key="8">
    <source>
        <dbReference type="ARBA" id="ARBA00022645"/>
    </source>
</evidence>
<keyword evidence="7" id="KW-1003">Cell membrane</keyword>
<dbReference type="SUPFAM" id="SSF53955">
    <property type="entry name" value="Lysozyme-like"/>
    <property type="match status" value="1"/>
</dbReference>